<feature type="transmembrane region" description="Helical" evidence="1">
    <location>
        <begin position="93"/>
        <end position="114"/>
    </location>
</feature>
<keyword evidence="4" id="KW-1185">Reference proteome</keyword>
<dbReference type="AlphaFoldDB" id="A0A9X1L582"/>
<feature type="domain" description="EamA" evidence="2">
    <location>
        <begin position="10"/>
        <end position="137"/>
    </location>
</feature>
<feature type="transmembrane region" description="Helical" evidence="1">
    <location>
        <begin position="121"/>
        <end position="138"/>
    </location>
</feature>
<dbReference type="PANTHER" id="PTHR22911:SF79">
    <property type="entry name" value="MOBA-LIKE NTP TRANSFERASE DOMAIN-CONTAINING PROTEIN"/>
    <property type="match status" value="1"/>
</dbReference>
<dbReference type="RefSeq" id="WP_226543622.1">
    <property type="nucleotide sequence ID" value="NZ_JAJAPW010000004.1"/>
</dbReference>
<feature type="transmembrane region" description="Helical" evidence="1">
    <location>
        <begin position="211"/>
        <end position="230"/>
    </location>
</feature>
<evidence type="ECO:0000313" key="4">
    <source>
        <dbReference type="Proteomes" id="UP001139199"/>
    </source>
</evidence>
<comment type="caution">
    <text evidence="3">The sequence shown here is derived from an EMBL/GenBank/DDBJ whole genome shotgun (WGS) entry which is preliminary data.</text>
</comment>
<gene>
    <name evidence="3" type="ORF">LG649_09625</name>
</gene>
<dbReference type="InterPro" id="IPR037185">
    <property type="entry name" value="EmrE-like"/>
</dbReference>
<sequence>MRKRYTSSLATLLFAALLISTSGSLGKFINLPIPVITWWRSSLSALFLFLFCKIKKIDLKIKSRRDLITILLSTIFLGISWISYFYALKLSNVALGMLSLFTFPVITAFLEPLFSKTKLSSTHVILGIIVLAGIYILAPDFDFKNTYVKGILFGVFSAVCYALRNLMLKPYVSNYHGSALMTYQTLFLTILLIPVIFLMDTVNTTEQLPHLIILALITTAIGHTLFVMSLKHFSVSTASIIGTAQPIFGIIIAFLFLNESPSINTYTGGTLILGTVIIESIRSKTN</sequence>
<accession>A0A9X1L582</accession>
<keyword evidence="1" id="KW-0812">Transmembrane</keyword>
<dbReference type="PANTHER" id="PTHR22911">
    <property type="entry name" value="ACYL-MALONYL CONDENSING ENZYME-RELATED"/>
    <property type="match status" value="1"/>
</dbReference>
<reference evidence="3" key="1">
    <citation type="submission" date="2021-10" db="EMBL/GenBank/DDBJ databases">
        <title>Tamlana sargassums sp. nov., and Tamlana laminarinivorans sp. nov., two new bacteria isolated from the brown alga.</title>
        <authorList>
            <person name="Li J."/>
        </authorList>
    </citation>
    <scope>NUCLEOTIDE SEQUENCE</scope>
    <source>
        <strain evidence="3">PT2-4</strain>
    </source>
</reference>
<feature type="transmembrane region" description="Helical" evidence="1">
    <location>
        <begin position="66"/>
        <end position="87"/>
    </location>
</feature>
<dbReference type="SUPFAM" id="SSF103481">
    <property type="entry name" value="Multidrug resistance efflux transporter EmrE"/>
    <property type="match status" value="2"/>
</dbReference>
<keyword evidence="1" id="KW-0472">Membrane</keyword>
<dbReference type="EMBL" id="JAJAPW010000004">
    <property type="protein sequence ID" value="MCB4799106.1"/>
    <property type="molecule type" value="Genomic_DNA"/>
</dbReference>
<evidence type="ECO:0000313" key="3">
    <source>
        <dbReference type="EMBL" id="MCB4799106.1"/>
    </source>
</evidence>
<feature type="transmembrane region" description="Helical" evidence="1">
    <location>
        <begin position="180"/>
        <end position="199"/>
    </location>
</feature>
<feature type="transmembrane region" description="Helical" evidence="1">
    <location>
        <begin position="237"/>
        <end position="257"/>
    </location>
</feature>
<protein>
    <submittedName>
        <fullName evidence="3">DMT family transporter</fullName>
    </submittedName>
</protein>
<name>A0A9X1L582_9FLAO</name>
<keyword evidence="1" id="KW-1133">Transmembrane helix</keyword>
<organism evidence="3 4">
    <name type="scientific">Neotamlana laminarinivorans</name>
    <dbReference type="NCBI Taxonomy" id="2883124"/>
    <lineage>
        <taxon>Bacteria</taxon>
        <taxon>Pseudomonadati</taxon>
        <taxon>Bacteroidota</taxon>
        <taxon>Flavobacteriia</taxon>
        <taxon>Flavobacteriales</taxon>
        <taxon>Flavobacteriaceae</taxon>
        <taxon>Neotamlana</taxon>
    </lineage>
</organism>
<dbReference type="GO" id="GO:0016020">
    <property type="term" value="C:membrane"/>
    <property type="evidence" value="ECO:0007669"/>
    <property type="project" value="InterPro"/>
</dbReference>
<feature type="domain" description="EamA" evidence="2">
    <location>
        <begin position="149"/>
        <end position="278"/>
    </location>
</feature>
<feature type="transmembrane region" description="Helical" evidence="1">
    <location>
        <begin position="263"/>
        <end position="281"/>
    </location>
</feature>
<feature type="transmembrane region" description="Helical" evidence="1">
    <location>
        <begin position="150"/>
        <end position="168"/>
    </location>
</feature>
<evidence type="ECO:0000256" key="1">
    <source>
        <dbReference type="SAM" id="Phobius"/>
    </source>
</evidence>
<dbReference type="Proteomes" id="UP001139199">
    <property type="component" value="Unassembled WGS sequence"/>
</dbReference>
<feature type="transmembrane region" description="Helical" evidence="1">
    <location>
        <begin position="36"/>
        <end position="54"/>
    </location>
</feature>
<proteinExistence type="predicted"/>
<dbReference type="InterPro" id="IPR000620">
    <property type="entry name" value="EamA_dom"/>
</dbReference>
<evidence type="ECO:0000259" key="2">
    <source>
        <dbReference type="Pfam" id="PF00892"/>
    </source>
</evidence>
<dbReference type="Pfam" id="PF00892">
    <property type="entry name" value="EamA"/>
    <property type="match status" value="2"/>
</dbReference>